<dbReference type="GO" id="GO:0005737">
    <property type="term" value="C:cytoplasm"/>
    <property type="evidence" value="ECO:0007669"/>
    <property type="project" value="TreeGrafter"/>
</dbReference>
<dbReference type="GO" id="GO:0007020">
    <property type="term" value="P:microtubule nucleation"/>
    <property type="evidence" value="ECO:0007669"/>
    <property type="project" value="TreeGrafter"/>
</dbReference>
<dbReference type="InterPro" id="IPR036322">
    <property type="entry name" value="WD40_repeat_dom_sf"/>
</dbReference>
<accession>A0A1C7LX63</accession>
<comment type="caution">
    <text evidence="2">The sequence shown here is derived from an EMBL/GenBank/DDBJ whole genome shotgun (WGS) entry which is preliminary data.</text>
</comment>
<dbReference type="STRING" id="5627.A0A1C7LX63"/>
<protein>
    <submittedName>
        <fullName evidence="2">Protein NEDD1</fullName>
    </submittedName>
</protein>
<dbReference type="PANTHER" id="PTHR44414:SF1">
    <property type="entry name" value="PROTEIN NEDD1"/>
    <property type="match status" value="1"/>
</dbReference>
<gene>
    <name evidence="2" type="primary">NEDD1</name>
    <name evidence="2" type="ORF">A0H81_10737</name>
</gene>
<evidence type="ECO:0000313" key="2">
    <source>
        <dbReference type="EMBL" id="OBZ69280.1"/>
    </source>
</evidence>
<keyword evidence="3" id="KW-1185">Reference proteome</keyword>
<dbReference type="SMART" id="SM00320">
    <property type="entry name" value="WD40"/>
    <property type="match status" value="4"/>
</dbReference>
<dbReference type="GO" id="GO:0000922">
    <property type="term" value="C:spindle pole"/>
    <property type="evidence" value="ECO:0007669"/>
    <property type="project" value="TreeGrafter"/>
</dbReference>
<dbReference type="InterPro" id="IPR001680">
    <property type="entry name" value="WD40_rpt"/>
</dbReference>
<dbReference type="Pfam" id="PF00400">
    <property type="entry name" value="WD40"/>
    <property type="match status" value="1"/>
</dbReference>
<dbReference type="OMA" id="NTISTCA"/>
<dbReference type="GO" id="GO:0000278">
    <property type="term" value="P:mitotic cell cycle"/>
    <property type="evidence" value="ECO:0007669"/>
    <property type="project" value="TreeGrafter"/>
</dbReference>
<dbReference type="GO" id="GO:0036064">
    <property type="term" value="C:ciliary basal body"/>
    <property type="evidence" value="ECO:0007669"/>
    <property type="project" value="TreeGrafter"/>
</dbReference>
<dbReference type="GO" id="GO:0043015">
    <property type="term" value="F:gamma-tubulin binding"/>
    <property type="evidence" value="ECO:0007669"/>
    <property type="project" value="TreeGrafter"/>
</dbReference>
<dbReference type="InterPro" id="IPR015943">
    <property type="entry name" value="WD40/YVTN_repeat-like_dom_sf"/>
</dbReference>
<evidence type="ECO:0000256" key="1">
    <source>
        <dbReference type="SAM" id="MobiDB-lite"/>
    </source>
</evidence>
<organism evidence="2 3">
    <name type="scientific">Grifola frondosa</name>
    <name type="common">Maitake</name>
    <name type="synonym">Polyporus frondosus</name>
    <dbReference type="NCBI Taxonomy" id="5627"/>
    <lineage>
        <taxon>Eukaryota</taxon>
        <taxon>Fungi</taxon>
        <taxon>Dikarya</taxon>
        <taxon>Basidiomycota</taxon>
        <taxon>Agaricomycotina</taxon>
        <taxon>Agaricomycetes</taxon>
        <taxon>Polyporales</taxon>
        <taxon>Grifolaceae</taxon>
        <taxon>Grifola</taxon>
    </lineage>
</organism>
<sequence>MSKDRGSTIVVARGQEVHLLATQSRKIVQTFNTHKTAVKSISLSNDGTLLASVSSNAVHVHNLSLASHTVLRGLPVGNTISTCAFHPHSRTRLLLGSGTQFIIYDTTRPSGPSKTIAIDKDKSNPGSIVAIACSPFSKTLVSVACSGGMIGLVDLEKEKGLFKTLALPVPLTSLTFSPEGATIYVGTENGKLLVLDLRSLDKPPKSINVSDNGDKVISLCVQLKSGETASKASTIAATKPLVQRDVNKNLARRTAADTVPEKNIATAAVKSRVGSIMSTVLSTGTPAKARLVSGTPRRTQARTASAYPFKRGNEAEPAKKPFSPPKSPLVKRADIADDQEFDLSVRIENLLAFPRTKENTSPPEATTGRAAPPSLSTAAGSIGARP</sequence>
<dbReference type="Proteomes" id="UP000092993">
    <property type="component" value="Unassembled WGS sequence"/>
</dbReference>
<feature type="region of interest" description="Disordered" evidence="1">
    <location>
        <begin position="353"/>
        <end position="386"/>
    </location>
</feature>
<dbReference type="SUPFAM" id="SSF50978">
    <property type="entry name" value="WD40 repeat-like"/>
    <property type="match status" value="1"/>
</dbReference>
<dbReference type="OrthoDB" id="1602884at2759"/>
<reference evidence="2 3" key="1">
    <citation type="submission" date="2016-03" db="EMBL/GenBank/DDBJ databases">
        <title>Whole genome sequencing of Grifola frondosa 9006-11.</title>
        <authorList>
            <person name="Min B."/>
            <person name="Park H."/>
            <person name="Kim J.-G."/>
            <person name="Cho H."/>
            <person name="Oh Y.-L."/>
            <person name="Kong W.-S."/>
            <person name="Choi I.-G."/>
        </authorList>
    </citation>
    <scope>NUCLEOTIDE SEQUENCE [LARGE SCALE GENOMIC DNA]</scope>
    <source>
        <strain evidence="2 3">9006-11</strain>
    </source>
</reference>
<dbReference type="EMBL" id="LUGG01000018">
    <property type="protein sequence ID" value="OBZ69280.1"/>
    <property type="molecule type" value="Genomic_DNA"/>
</dbReference>
<name>A0A1C7LX63_GRIFR</name>
<dbReference type="Gene3D" id="2.130.10.10">
    <property type="entry name" value="YVTN repeat-like/Quinoprotein amine dehydrogenase"/>
    <property type="match status" value="1"/>
</dbReference>
<proteinExistence type="predicted"/>
<dbReference type="AlphaFoldDB" id="A0A1C7LX63"/>
<dbReference type="PANTHER" id="PTHR44414">
    <property type="entry name" value="PROTEIN NEDD1"/>
    <property type="match status" value="1"/>
</dbReference>
<dbReference type="GO" id="GO:0005814">
    <property type="term" value="C:centriole"/>
    <property type="evidence" value="ECO:0007669"/>
    <property type="project" value="TreeGrafter"/>
</dbReference>
<feature type="region of interest" description="Disordered" evidence="1">
    <location>
        <begin position="293"/>
        <end position="329"/>
    </location>
</feature>
<dbReference type="InterPro" id="IPR052818">
    <property type="entry name" value="NEDD1_Spindle_Assembly"/>
</dbReference>
<evidence type="ECO:0000313" key="3">
    <source>
        <dbReference type="Proteomes" id="UP000092993"/>
    </source>
</evidence>